<dbReference type="Pfam" id="PF01344">
    <property type="entry name" value="Kelch_1"/>
    <property type="match status" value="1"/>
</dbReference>
<dbReference type="PANTHER" id="PTHR46093:SF18">
    <property type="entry name" value="FIBRONECTIN TYPE-III DOMAIN-CONTAINING PROTEIN"/>
    <property type="match status" value="1"/>
</dbReference>
<dbReference type="InterPro" id="IPR015915">
    <property type="entry name" value="Kelch-typ_b-propeller"/>
</dbReference>
<protein>
    <submittedName>
        <fullName evidence="3 4">Uncharacterized protein</fullName>
    </submittedName>
</protein>
<dbReference type="PaxDb" id="55529-EKX44866"/>
<evidence type="ECO:0000313" key="5">
    <source>
        <dbReference type="Proteomes" id="UP000011087"/>
    </source>
</evidence>
<name>L1J8M4_GUITC</name>
<dbReference type="EnsemblProtists" id="EKX44866">
    <property type="protein sequence ID" value="EKX44866"/>
    <property type="gene ID" value="GUITHDRAFT_71944"/>
</dbReference>
<reference evidence="5" key="2">
    <citation type="submission" date="2012-11" db="EMBL/GenBank/DDBJ databases">
        <authorList>
            <person name="Kuo A."/>
            <person name="Curtis B.A."/>
            <person name="Tanifuji G."/>
            <person name="Burki F."/>
            <person name="Gruber A."/>
            <person name="Irimia M."/>
            <person name="Maruyama S."/>
            <person name="Arias M.C."/>
            <person name="Ball S.G."/>
            <person name="Gile G.H."/>
            <person name="Hirakawa Y."/>
            <person name="Hopkins J.F."/>
            <person name="Rensing S.A."/>
            <person name="Schmutz J."/>
            <person name="Symeonidi A."/>
            <person name="Elias M."/>
            <person name="Eveleigh R.J."/>
            <person name="Herman E.K."/>
            <person name="Klute M.J."/>
            <person name="Nakayama T."/>
            <person name="Obornik M."/>
            <person name="Reyes-Prieto A."/>
            <person name="Armbrust E.V."/>
            <person name="Aves S.J."/>
            <person name="Beiko R.G."/>
            <person name="Coutinho P."/>
            <person name="Dacks J.B."/>
            <person name="Durnford D.G."/>
            <person name="Fast N.M."/>
            <person name="Green B.R."/>
            <person name="Grisdale C."/>
            <person name="Hempe F."/>
            <person name="Henrissat B."/>
            <person name="Hoppner M.P."/>
            <person name="Ishida K.-I."/>
            <person name="Kim E."/>
            <person name="Koreny L."/>
            <person name="Kroth P.G."/>
            <person name="Liu Y."/>
            <person name="Malik S.-B."/>
            <person name="Maier U.G."/>
            <person name="McRose D."/>
            <person name="Mock T."/>
            <person name="Neilson J.A."/>
            <person name="Onodera N.T."/>
            <person name="Poole A.M."/>
            <person name="Pritham E.J."/>
            <person name="Richards T.A."/>
            <person name="Rocap G."/>
            <person name="Roy S.W."/>
            <person name="Sarai C."/>
            <person name="Schaack S."/>
            <person name="Shirato S."/>
            <person name="Slamovits C.H."/>
            <person name="Spencer D.F."/>
            <person name="Suzuki S."/>
            <person name="Worden A.Z."/>
            <person name="Zauner S."/>
            <person name="Barry K."/>
            <person name="Bell C."/>
            <person name="Bharti A.K."/>
            <person name="Crow J.A."/>
            <person name="Grimwood J."/>
            <person name="Kramer R."/>
            <person name="Lindquist E."/>
            <person name="Lucas S."/>
            <person name="Salamov A."/>
            <person name="McFadden G.I."/>
            <person name="Lane C.E."/>
            <person name="Keeling P.J."/>
            <person name="Gray M.W."/>
            <person name="Grigoriev I.V."/>
            <person name="Archibald J.M."/>
        </authorList>
    </citation>
    <scope>NUCLEOTIDE SEQUENCE</scope>
    <source>
        <strain evidence="5">CCMP2712</strain>
    </source>
</reference>
<gene>
    <name evidence="3" type="ORF">GUITHDRAFT_71944</name>
</gene>
<evidence type="ECO:0000313" key="3">
    <source>
        <dbReference type="EMBL" id="EKX44866.1"/>
    </source>
</evidence>
<dbReference type="GeneID" id="17301464"/>
<dbReference type="RefSeq" id="XP_005831846.1">
    <property type="nucleotide sequence ID" value="XM_005831789.1"/>
</dbReference>
<sequence>MFDLTHETDKLLALYRFSSTNAKWLEVQTSGNVPPALVNMSLVVVNEFAYHFGGASKSDYLTSNLMYKLNLKTFEWARISSTENVPLHRHGHGMVAVGTLIYVFGGAKYIYLQDLYTFNIVNNQWTVLNSTGGMPSSRAFFGMAAISNIIYVFGGEGTMPVDSSGQTKNDMYAFDTSSQSWADISQTGYRPQSRYGQAMAAVGTDIYLYGGSTGEDTNLYMLDVASYRWSIVAAAGAQPSARYKVGMAAIGNDLFLFGGYTKKNSGEAN</sequence>
<evidence type="ECO:0000256" key="1">
    <source>
        <dbReference type="ARBA" id="ARBA00022441"/>
    </source>
</evidence>
<dbReference type="SMART" id="SM00612">
    <property type="entry name" value="Kelch"/>
    <property type="match status" value="3"/>
</dbReference>
<keyword evidence="2" id="KW-0677">Repeat</keyword>
<reference evidence="4" key="3">
    <citation type="submission" date="2015-06" db="UniProtKB">
        <authorList>
            <consortium name="EnsemblProtists"/>
        </authorList>
    </citation>
    <scope>IDENTIFICATION</scope>
</reference>
<reference evidence="3 5" key="1">
    <citation type="journal article" date="2012" name="Nature">
        <title>Algal genomes reveal evolutionary mosaicism and the fate of nucleomorphs.</title>
        <authorList>
            <consortium name="DOE Joint Genome Institute"/>
            <person name="Curtis B.A."/>
            <person name="Tanifuji G."/>
            <person name="Burki F."/>
            <person name="Gruber A."/>
            <person name="Irimia M."/>
            <person name="Maruyama S."/>
            <person name="Arias M.C."/>
            <person name="Ball S.G."/>
            <person name="Gile G.H."/>
            <person name="Hirakawa Y."/>
            <person name="Hopkins J.F."/>
            <person name="Kuo A."/>
            <person name="Rensing S.A."/>
            <person name="Schmutz J."/>
            <person name="Symeonidi A."/>
            <person name="Elias M."/>
            <person name="Eveleigh R.J."/>
            <person name="Herman E.K."/>
            <person name="Klute M.J."/>
            <person name="Nakayama T."/>
            <person name="Obornik M."/>
            <person name="Reyes-Prieto A."/>
            <person name="Armbrust E.V."/>
            <person name="Aves S.J."/>
            <person name="Beiko R.G."/>
            <person name="Coutinho P."/>
            <person name="Dacks J.B."/>
            <person name="Durnford D.G."/>
            <person name="Fast N.M."/>
            <person name="Green B.R."/>
            <person name="Grisdale C.J."/>
            <person name="Hempel F."/>
            <person name="Henrissat B."/>
            <person name="Hoppner M.P."/>
            <person name="Ishida K."/>
            <person name="Kim E."/>
            <person name="Koreny L."/>
            <person name="Kroth P.G."/>
            <person name="Liu Y."/>
            <person name="Malik S.B."/>
            <person name="Maier U.G."/>
            <person name="McRose D."/>
            <person name="Mock T."/>
            <person name="Neilson J.A."/>
            <person name="Onodera N.T."/>
            <person name="Poole A.M."/>
            <person name="Pritham E.J."/>
            <person name="Richards T.A."/>
            <person name="Rocap G."/>
            <person name="Roy S.W."/>
            <person name="Sarai C."/>
            <person name="Schaack S."/>
            <person name="Shirato S."/>
            <person name="Slamovits C.H."/>
            <person name="Spencer D.F."/>
            <person name="Suzuki S."/>
            <person name="Worden A.Z."/>
            <person name="Zauner S."/>
            <person name="Barry K."/>
            <person name="Bell C."/>
            <person name="Bharti A.K."/>
            <person name="Crow J.A."/>
            <person name="Grimwood J."/>
            <person name="Kramer R."/>
            <person name="Lindquist E."/>
            <person name="Lucas S."/>
            <person name="Salamov A."/>
            <person name="McFadden G.I."/>
            <person name="Lane C.E."/>
            <person name="Keeling P.J."/>
            <person name="Gray M.W."/>
            <person name="Grigoriev I.V."/>
            <person name="Archibald J.M."/>
        </authorList>
    </citation>
    <scope>NUCLEOTIDE SEQUENCE</scope>
    <source>
        <strain evidence="3 5">CCMP2712</strain>
    </source>
</reference>
<evidence type="ECO:0000313" key="4">
    <source>
        <dbReference type="EnsemblProtists" id="EKX44866"/>
    </source>
</evidence>
<dbReference type="AlphaFoldDB" id="L1J8M4"/>
<dbReference type="STRING" id="905079.L1J8M4"/>
<accession>L1J8M4</accession>
<dbReference type="OMA" id="CIPNPHR"/>
<keyword evidence="5" id="KW-1185">Reference proteome</keyword>
<dbReference type="InterPro" id="IPR006652">
    <property type="entry name" value="Kelch_1"/>
</dbReference>
<evidence type="ECO:0000256" key="2">
    <source>
        <dbReference type="ARBA" id="ARBA00022737"/>
    </source>
</evidence>
<dbReference type="SUPFAM" id="SSF117281">
    <property type="entry name" value="Kelch motif"/>
    <property type="match status" value="1"/>
</dbReference>
<dbReference type="OrthoDB" id="10251809at2759"/>
<keyword evidence="1" id="KW-0880">Kelch repeat</keyword>
<dbReference type="eggNOG" id="KOG0379">
    <property type="taxonomic scope" value="Eukaryota"/>
</dbReference>
<dbReference type="KEGG" id="gtt:GUITHDRAFT_71944"/>
<dbReference type="PANTHER" id="PTHR46093">
    <property type="entry name" value="ACYL-COA-BINDING DOMAIN-CONTAINING PROTEIN 5"/>
    <property type="match status" value="1"/>
</dbReference>
<dbReference type="HOGENOM" id="CLU_1036045_0_0_1"/>
<dbReference type="Proteomes" id="UP000011087">
    <property type="component" value="Unassembled WGS sequence"/>
</dbReference>
<proteinExistence type="predicted"/>
<dbReference type="Gene3D" id="2.120.10.80">
    <property type="entry name" value="Kelch-type beta propeller"/>
    <property type="match status" value="1"/>
</dbReference>
<dbReference type="Pfam" id="PF24681">
    <property type="entry name" value="Kelch_KLHDC2_KLHL20_DRC7"/>
    <property type="match status" value="1"/>
</dbReference>
<dbReference type="EMBL" id="JH993002">
    <property type="protein sequence ID" value="EKX44866.1"/>
    <property type="molecule type" value="Genomic_DNA"/>
</dbReference>
<organism evidence="3">
    <name type="scientific">Guillardia theta (strain CCMP2712)</name>
    <name type="common">Cryptophyte</name>
    <dbReference type="NCBI Taxonomy" id="905079"/>
    <lineage>
        <taxon>Eukaryota</taxon>
        <taxon>Cryptophyceae</taxon>
        <taxon>Pyrenomonadales</taxon>
        <taxon>Geminigeraceae</taxon>
        <taxon>Guillardia</taxon>
    </lineage>
</organism>